<dbReference type="InterPro" id="IPR005526">
    <property type="entry name" value="Septum_form_inhib_MinC_C"/>
</dbReference>
<dbReference type="InterPro" id="IPR013033">
    <property type="entry name" value="MinC"/>
</dbReference>
<organism evidence="10 11">
    <name type="scientific">Gilvimarinus xylanilyticus</name>
    <dbReference type="NCBI Taxonomy" id="2944139"/>
    <lineage>
        <taxon>Bacteria</taxon>
        <taxon>Pseudomonadati</taxon>
        <taxon>Pseudomonadota</taxon>
        <taxon>Gammaproteobacteria</taxon>
        <taxon>Cellvibrionales</taxon>
        <taxon>Cellvibrionaceae</taxon>
        <taxon>Gilvimarinus</taxon>
    </lineage>
</organism>
<evidence type="ECO:0000313" key="11">
    <source>
        <dbReference type="Proteomes" id="UP001139319"/>
    </source>
</evidence>
<dbReference type="GO" id="GO:0000902">
    <property type="term" value="P:cell morphogenesis"/>
    <property type="evidence" value="ECO:0007669"/>
    <property type="project" value="InterPro"/>
</dbReference>
<dbReference type="NCBIfam" id="TIGR01222">
    <property type="entry name" value="minC"/>
    <property type="match status" value="1"/>
</dbReference>
<dbReference type="InterPro" id="IPR016098">
    <property type="entry name" value="CAP/MinC_C"/>
</dbReference>
<keyword evidence="11" id="KW-1185">Reference proteome</keyword>
<dbReference type="Proteomes" id="UP001139319">
    <property type="component" value="Unassembled WGS sequence"/>
</dbReference>
<dbReference type="HAMAP" id="MF_00267">
    <property type="entry name" value="MinC"/>
    <property type="match status" value="1"/>
</dbReference>
<evidence type="ECO:0000256" key="5">
    <source>
        <dbReference type="ARBA" id="ARBA00025606"/>
    </source>
</evidence>
<proteinExistence type="inferred from homology"/>
<comment type="subunit">
    <text evidence="6">Interacts with MinD and FtsZ.</text>
</comment>
<evidence type="ECO:0000256" key="1">
    <source>
        <dbReference type="ARBA" id="ARBA00006291"/>
    </source>
</evidence>
<dbReference type="InterPro" id="IPR036145">
    <property type="entry name" value="MinC_C_sf"/>
</dbReference>
<dbReference type="PANTHER" id="PTHR34108">
    <property type="entry name" value="SEPTUM SITE-DETERMINING PROTEIN MINC"/>
    <property type="match status" value="1"/>
</dbReference>
<dbReference type="RefSeq" id="WP_253967773.1">
    <property type="nucleotide sequence ID" value="NZ_JAMFTH010000002.1"/>
</dbReference>
<comment type="caution">
    <text evidence="10">The sequence shown here is derived from an EMBL/GenBank/DDBJ whole genome shotgun (WGS) entry which is preliminary data.</text>
</comment>
<evidence type="ECO:0000256" key="6">
    <source>
        <dbReference type="HAMAP-Rule" id="MF_00267"/>
    </source>
</evidence>
<evidence type="ECO:0000256" key="4">
    <source>
        <dbReference type="ARBA" id="ARBA00023306"/>
    </source>
</evidence>
<dbReference type="PANTHER" id="PTHR34108:SF1">
    <property type="entry name" value="SEPTUM SITE-DETERMINING PROTEIN MINC"/>
    <property type="match status" value="1"/>
</dbReference>
<feature type="region of interest" description="Disordered" evidence="7">
    <location>
        <begin position="102"/>
        <end position="135"/>
    </location>
</feature>
<keyword evidence="2 6" id="KW-0132">Cell division</keyword>
<dbReference type="Pfam" id="PF03775">
    <property type="entry name" value="MinC_C"/>
    <property type="match status" value="1"/>
</dbReference>
<evidence type="ECO:0000256" key="2">
    <source>
        <dbReference type="ARBA" id="ARBA00022618"/>
    </source>
</evidence>
<dbReference type="GO" id="GO:1901891">
    <property type="term" value="P:regulation of cell septum assembly"/>
    <property type="evidence" value="ECO:0007669"/>
    <property type="project" value="InterPro"/>
</dbReference>
<dbReference type="SUPFAM" id="SSF63848">
    <property type="entry name" value="Cell-division inhibitor MinC, C-terminal domain"/>
    <property type="match status" value="1"/>
</dbReference>
<keyword evidence="4 6" id="KW-0131">Cell cycle</keyword>
<feature type="domain" description="Septum formation inhibitor MinC N-terminal" evidence="9">
    <location>
        <begin position="6"/>
        <end position="77"/>
    </location>
</feature>
<dbReference type="GO" id="GO:0051302">
    <property type="term" value="P:regulation of cell division"/>
    <property type="evidence" value="ECO:0007669"/>
    <property type="project" value="InterPro"/>
</dbReference>
<evidence type="ECO:0000256" key="3">
    <source>
        <dbReference type="ARBA" id="ARBA00023210"/>
    </source>
</evidence>
<feature type="domain" description="Septum formation inhibitor MinC C-terminal" evidence="8">
    <location>
        <begin position="137"/>
        <end position="237"/>
    </location>
</feature>
<dbReference type="Pfam" id="PF05209">
    <property type="entry name" value="MinC_N"/>
    <property type="match status" value="1"/>
</dbReference>
<evidence type="ECO:0000313" key="10">
    <source>
        <dbReference type="EMBL" id="MCP8899475.1"/>
    </source>
</evidence>
<dbReference type="EMBL" id="JAMFTH010000002">
    <property type="protein sequence ID" value="MCP8899475.1"/>
    <property type="molecule type" value="Genomic_DNA"/>
</dbReference>
<dbReference type="AlphaFoldDB" id="A0A9X2KWV1"/>
<protein>
    <recommendedName>
        <fullName evidence="6">Probable septum site-determining protein MinC</fullName>
    </recommendedName>
</protein>
<dbReference type="InterPro" id="IPR007874">
    <property type="entry name" value="MinC_N"/>
</dbReference>
<feature type="compositionally biased region" description="Low complexity" evidence="7">
    <location>
        <begin position="113"/>
        <end position="135"/>
    </location>
</feature>
<gene>
    <name evidence="6 10" type="primary">minC</name>
    <name evidence="10" type="ORF">M6D89_09215</name>
</gene>
<evidence type="ECO:0000259" key="9">
    <source>
        <dbReference type="Pfam" id="PF05209"/>
    </source>
</evidence>
<dbReference type="Gene3D" id="2.160.20.70">
    <property type="match status" value="1"/>
</dbReference>
<evidence type="ECO:0000259" key="8">
    <source>
        <dbReference type="Pfam" id="PF03775"/>
    </source>
</evidence>
<reference evidence="10" key="1">
    <citation type="submission" date="2022-05" db="EMBL/GenBank/DDBJ databases">
        <authorList>
            <person name="Sun H.-N."/>
        </authorList>
    </citation>
    <scope>NUCLEOTIDE SEQUENCE</scope>
    <source>
        <strain evidence="10">HB14</strain>
    </source>
</reference>
<comment type="function">
    <text evidence="5 6">Cell division inhibitor that blocks the formation of polar Z ring septums. Rapidly oscillates between the poles of the cell to destabilize FtsZ filaments that have formed before they mature into polar Z rings. Prevents FtsZ polymerization.</text>
</comment>
<keyword evidence="3 6" id="KW-0717">Septation</keyword>
<reference evidence="10" key="2">
    <citation type="submission" date="2023-01" db="EMBL/GenBank/DDBJ databases">
        <title>Gilvimarinus xylanilyticus HB14 isolated from Caulerpa lentillifera aquaculture base in Hainan, China.</title>
        <authorList>
            <person name="Zhang Y.-J."/>
        </authorList>
    </citation>
    <scope>NUCLEOTIDE SEQUENCE</scope>
    <source>
        <strain evidence="10">HB14</strain>
    </source>
</reference>
<sequence length="240" mass="26180">MADPCFQIKGTSVTSMVLDLYHYQSEEFARTLHEKVQSAPLFFTGSPLFINLASFTGELQKEQLQEIIKHCQSLGFQLFGCKGGSEPQAKMAKDLGLVHLPASRPRPEKADSEPTAQPEPATASTPTPDAASRPTRIIERPVRSGQQVYAEGSDLILLAQVSEGAEVIADGNIHAYGPLRGRALAGVRDNPNARIFCQHLEAELVSIAGHFVLNDTLRDSCWKQPAQIFLQDDSIEIAAL</sequence>
<dbReference type="GO" id="GO:0000917">
    <property type="term" value="P:division septum assembly"/>
    <property type="evidence" value="ECO:0007669"/>
    <property type="project" value="UniProtKB-KW"/>
</dbReference>
<comment type="similarity">
    <text evidence="1 6">Belongs to the MinC family.</text>
</comment>
<dbReference type="Gene3D" id="3.30.70.260">
    <property type="match status" value="1"/>
</dbReference>
<evidence type="ECO:0000256" key="7">
    <source>
        <dbReference type="SAM" id="MobiDB-lite"/>
    </source>
</evidence>
<accession>A0A9X2KWV1</accession>
<name>A0A9X2KWV1_9GAMM</name>